<dbReference type="EMBL" id="CACRXK020000283">
    <property type="protein sequence ID" value="CAB3980358.1"/>
    <property type="molecule type" value="Genomic_DNA"/>
</dbReference>
<accession>A0A6S7FLP3</accession>
<dbReference type="AlphaFoldDB" id="A0A6S7FLP3"/>
<dbReference type="Proteomes" id="UP001152795">
    <property type="component" value="Unassembled WGS sequence"/>
</dbReference>
<protein>
    <submittedName>
        <fullName evidence="1">Uncharacterized protein</fullName>
    </submittedName>
</protein>
<evidence type="ECO:0000313" key="2">
    <source>
        <dbReference type="Proteomes" id="UP001152795"/>
    </source>
</evidence>
<evidence type="ECO:0000313" key="1">
    <source>
        <dbReference type="EMBL" id="CAB3980358.1"/>
    </source>
</evidence>
<dbReference type="OrthoDB" id="10490360at2759"/>
<proteinExistence type="predicted"/>
<reference evidence="1" key="1">
    <citation type="submission" date="2020-04" db="EMBL/GenBank/DDBJ databases">
        <authorList>
            <person name="Alioto T."/>
            <person name="Alioto T."/>
            <person name="Gomez Garrido J."/>
        </authorList>
    </citation>
    <scope>NUCLEOTIDE SEQUENCE</scope>
    <source>
        <strain evidence="1">A484AB</strain>
    </source>
</reference>
<comment type="caution">
    <text evidence="1">The sequence shown here is derived from an EMBL/GenBank/DDBJ whole genome shotgun (WGS) entry which is preliminary data.</text>
</comment>
<gene>
    <name evidence="1" type="ORF">PACLA_8A050959</name>
</gene>
<name>A0A6S7FLP3_PARCT</name>
<organism evidence="1 2">
    <name type="scientific">Paramuricea clavata</name>
    <name type="common">Red gorgonian</name>
    <name type="synonym">Violescent sea-whip</name>
    <dbReference type="NCBI Taxonomy" id="317549"/>
    <lineage>
        <taxon>Eukaryota</taxon>
        <taxon>Metazoa</taxon>
        <taxon>Cnidaria</taxon>
        <taxon>Anthozoa</taxon>
        <taxon>Octocorallia</taxon>
        <taxon>Malacalcyonacea</taxon>
        <taxon>Plexauridae</taxon>
        <taxon>Paramuricea</taxon>
    </lineage>
</organism>
<sequence>MSRVGDRYLRITNDNANNNHKIVDCGGGLQSDNFTSLLKIRERSTFQETRAQFVLARNNKEYHLYAPSTGGQLLAMPASQGEQETDNRNTWAPERLLYEHRLFTVFQSVKFRGYYLSCDGSGTAVLQQIVNKAYRQPNQLFLTIDPGNAIRGVSFGAGNAVGRRKREISLQEDAIPGRFKIRRVPAPKRKSWLARKQRPDKFTQSRPYVTTTKKPPITKIQPKYSSVVTNFNLPLKITFVLCFWIKTETRFAQLISVTEKLPDNKPDVSVKYVRWLRYYPSLKQPKQNTNDKQKNIINVSIVQRMLTLELGYKRTKRLVYCIDTGYKVCFQSVEKMNH</sequence>
<keyword evidence="2" id="KW-1185">Reference proteome</keyword>